<protein>
    <submittedName>
        <fullName evidence="1">Uncharacterized protein</fullName>
    </submittedName>
</protein>
<organism evidence="1 2">
    <name type="scientific">Platanthera zijinensis</name>
    <dbReference type="NCBI Taxonomy" id="2320716"/>
    <lineage>
        <taxon>Eukaryota</taxon>
        <taxon>Viridiplantae</taxon>
        <taxon>Streptophyta</taxon>
        <taxon>Embryophyta</taxon>
        <taxon>Tracheophyta</taxon>
        <taxon>Spermatophyta</taxon>
        <taxon>Magnoliopsida</taxon>
        <taxon>Liliopsida</taxon>
        <taxon>Asparagales</taxon>
        <taxon>Orchidaceae</taxon>
        <taxon>Orchidoideae</taxon>
        <taxon>Orchideae</taxon>
        <taxon>Orchidinae</taxon>
        <taxon>Platanthera</taxon>
    </lineage>
</organism>
<evidence type="ECO:0000313" key="1">
    <source>
        <dbReference type="EMBL" id="KAK8941155.1"/>
    </source>
</evidence>
<keyword evidence="2" id="KW-1185">Reference proteome</keyword>
<accession>A0AAP0BK93</accession>
<evidence type="ECO:0000313" key="2">
    <source>
        <dbReference type="Proteomes" id="UP001418222"/>
    </source>
</evidence>
<dbReference type="Proteomes" id="UP001418222">
    <property type="component" value="Unassembled WGS sequence"/>
</dbReference>
<reference evidence="1 2" key="1">
    <citation type="journal article" date="2022" name="Nat. Plants">
        <title>Genomes of leafy and leafless Platanthera orchids illuminate the evolution of mycoheterotrophy.</title>
        <authorList>
            <person name="Li M.H."/>
            <person name="Liu K.W."/>
            <person name="Li Z."/>
            <person name="Lu H.C."/>
            <person name="Ye Q.L."/>
            <person name="Zhang D."/>
            <person name="Wang J.Y."/>
            <person name="Li Y.F."/>
            <person name="Zhong Z.M."/>
            <person name="Liu X."/>
            <person name="Yu X."/>
            <person name="Liu D.K."/>
            <person name="Tu X.D."/>
            <person name="Liu B."/>
            <person name="Hao Y."/>
            <person name="Liao X.Y."/>
            <person name="Jiang Y.T."/>
            <person name="Sun W.H."/>
            <person name="Chen J."/>
            <person name="Chen Y.Q."/>
            <person name="Ai Y."/>
            <person name="Zhai J.W."/>
            <person name="Wu S.S."/>
            <person name="Zhou Z."/>
            <person name="Hsiao Y.Y."/>
            <person name="Wu W.L."/>
            <person name="Chen Y.Y."/>
            <person name="Lin Y.F."/>
            <person name="Hsu J.L."/>
            <person name="Li C.Y."/>
            <person name="Wang Z.W."/>
            <person name="Zhao X."/>
            <person name="Zhong W.Y."/>
            <person name="Ma X.K."/>
            <person name="Ma L."/>
            <person name="Huang J."/>
            <person name="Chen G.Z."/>
            <person name="Huang M.Z."/>
            <person name="Huang L."/>
            <person name="Peng D.H."/>
            <person name="Luo Y.B."/>
            <person name="Zou S.Q."/>
            <person name="Chen S.P."/>
            <person name="Lan S."/>
            <person name="Tsai W.C."/>
            <person name="Van de Peer Y."/>
            <person name="Liu Z.J."/>
        </authorList>
    </citation>
    <scope>NUCLEOTIDE SEQUENCE [LARGE SCALE GENOMIC DNA]</scope>
    <source>
        <strain evidence="1">Lor287</strain>
    </source>
</reference>
<dbReference type="AlphaFoldDB" id="A0AAP0BK93"/>
<dbReference type="EMBL" id="JBBWWQ010000008">
    <property type="protein sequence ID" value="KAK8941155.1"/>
    <property type="molecule type" value="Genomic_DNA"/>
</dbReference>
<comment type="caution">
    <text evidence="1">The sequence shown here is derived from an EMBL/GenBank/DDBJ whole genome shotgun (WGS) entry which is preliminary data.</text>
</comment>
<proteinExistence type="predicted"/>
<gene>
    <name evidence="1" type="ORF">KSP39_PZI010495</name>
</gene>
<sequence length="60" mass="6723">MLRPPKAEKVRRVQTVARISQEVTPDLCTWKKMLRKPDGEGAPSAGLHEFFSGRKSLLCA</sequence>
<name>A0AAP0BK93_9ASPA</name>